<evidence type="ECO:0000313" key="2">
    <source>
        <dbReference type="Proteomes" id="UP000198862"/>
    </source>
</evidence>
<accession>A0A1I1LTA1</accession>
<name>A0A1I1LTA1_9GAMM</name>
<sequence length="90" mass="9665">MTDYLGLCPWCAAGGIAGRAAIYWNDYKCGKISFSEYMAAVAIGTGAAAAAAGAGRIGQGISKGLFPSKFVTSYEQKWYTLWLYKHKVIT</sequence>
<dbReference type="AlphaFoldDB" id="A0A1I1LTA1"/>
<gene>
    <name evidence="1" type="ORF">SAMN02745724_02501</name>
</gene>
<reference evidence="1 2" key="1">
    <citation type="submission" date="2016-10" db="EMBL/GenBank/DDBJ databases">
        <authorList>
            <person name="de Groot N.N."/>
        </authorList>
    </citation>
    <scope>NUCLEOTIDE SEQUENCE [LARGE SCALE GENOMIC DNA]</scope>
    <source>
        <strain evidence="1 2">DSM 6059</strain>
    </source>
</reference>
<protein>
    <submittedName>
        <fullName evidence="1">Uncharacterized protein</fullName>
    </submittedName>
</protein>
<dbReference type="STRING" id="1123010.SAMN02745724_02501"/>
<keyword evidence="2" id="KW-1185">Reference proteome</keyword>
<dbReference type="Proteomes" id="UP000198862">
    <property type="component" value="Unassembled WGS sequence"/>
</dbReference>
<dbReference type="EMBL" id="FOLO01000017">
    <property type="protein sequence ID" value="SFC76321.1"/>
    <property type="molecule type" value="Genomic_DNA"/>
</dbReference>
<evidence type="ECO:0000313" key="1">
    <source>
        <dbReference type="EMBL" id="SFC76321.1"/>
    </source>
</evidence>
<proteinExistence type="predicted"/>
<organism evidence="1 2">
    <name type="scientific">Pseudoalteromonas denitrificans DSM 6059</name>
    <dbReference type="NCBI Taxonomy" id="1123010"/>
    <lineage>
        <taxon>Bacteria</taxon>
        <taxon>Pseudomonadati</taxon>
        <taxon>Pseudomonadota</taxon>
        <taxon>Gammaproteobacteria</taxon>
        <taxon>Alteromonadales</taxon>
        <taxon>Pseudoalteromonadaceae</taxon>
        <taxon>Pseudoalteromonas</taxon>
    </lineage>
</organism>